<sequence length="56" mass="5562">MLPLAVPLLIFATAACRAAAAGVPVGGYLAMLAAFLTASATLCPFATAAALRLTVR</sequence>
<dbReference type="InterPro" id="IPR003544">
    <property type="entry name" value="Cyt_c_biogenesis_CcmB"/>
</dbReference>
<dbReference type="AlphaFoldDB" id="A0A919LQQ1"/>
<dbReference type="GO" id="GO:0015232">
    <property type="term" value="F:heme transmembrane transporter activity"/>
    <property type="evidence" value="ECO:0007669"/>
    <property type="project" value="InterPro"/>
</dbReference>
<dbReference type="Proteomes" id="UP000655094">
    <property type="component" value="Unassembled WGS sequence"/>
</dbReference>
<accession>A0A919LQQ1</accession>
<evidence type="ECO:0000313" key="8">
    <source>
        <dbReference type="Proteomes" id="UP000655094"/>
    </source>
</evidence>
<evidence type="ECO:0000256" key="6">
    <source>
        <dbReference type="SAM" id="Phobius"/>
    </source>
</evidence>
<name>A0A919LQQ1_KLEPN</name>
<evidence type="ECO:0000256" key="2">
    <source>
        <dbReference type="ARBA" id="ARBA00010544"/>
    </source>
</evidence>
<dbReference type="GO" id="GO:0017004">
    <property type="term" value="P:cytochrome complex assembly"/>
    <property type="evidence" value="ECO:0007669"/>
    <property type="project" value="InterPro"/>
</dbReference>
<keyword evidence="4 6" id="KW-1133">Transmembrane helix</keyword>
<evidence type="ECO:0000313" key="7">
    <source>
        <dbReference type="EMBL" id="GHK51014.1"/>
    </source>
</evidence>
<evidence type="ECO:0000256" key="1">
    <source>
        <dbReference type="ARBA" id="ARBA00004141"/>
    </source>
</evidence>
<comment type="caution">
    <text evidence="7">The sequence shown here is derived from an EMBL/GenBank/DDBJ whole genome shotgun (WGS) entry which is preliminary data.</text>
</comment>
<evidence type="ECO:0000256" key="5">
    <source>
        <dbReference type="ARBA" id="ARBA00023136"/>
    </source>
</evidence>
<feature type="transmembrane region" description="Helical" evidence="6">
    <location>
        <begin position="30"/>
        <end position="51"/>
    </location>
</feature>
<protein>
    <recommendedName>
        <fullName evidence="9">Heme exporter protein CcmB</fullName>
    </recommendedName>
</protein>
<proteinExistence type="inferred from homology"/>
<reference evidence="7" key="1">
    <citation type="submission" date="2020-10" db="EMBL/GenBank/DDBJ databases">
        <title>Genome Sequence of ESBL Producing Zambian Clinical Strains.</title>
        <authorList>
            <person name="Shawa M."/>
            <person name="Furuta Y."/>
            <person name="Simbotwe M."/>
            <person name="Mulenga E."/>
            <person name="Mubanga M."/>
            <person name="Mulenga G."/>
            <person name="Kaile C."/>
            <person name="Zorigt T."/>
            <person name="Hang'ombe B."/>
            <person name="Higashi H."/>
        </authorList>
    </citation>
    <scope>NUCLEOTIDE SEQUENCE</scope>
    <source>
        <strain evidence="7">Zam_UTH_09</strain>
    </source>
</reference>
<evidence type="ECO:0008006" key="9">
    <source>
        <dbReference type="Google" id="ProtNLM"/>
    </source>
</evidence>
<comment type="similarity">
    <text evidence="2">Belongs to the CcmB/CycW/HelB family.</text>
</comment>
<keyword evidence="5 6" id="KW-0472">Membrane</keyword>
<evidence type="ECO:0000256" key="4">
    <source>
        <dbReference type="ARBA" id="ARBA00022989"/>
    </source>
</evidence>
<dbReference type="GO" id="GO:0016020">
    <property type="term" value="C:membrane"/>
    <property type="evidence" value="ECO:0007669"/>
    <property type="project" value="UniProtKB-SubCell"/>
</dbReference>
<comment type="subcellular location">
    <subcellularLocation>
        <location evidence="1">Membrane</location>
        <topology evidence="1">Multi-pass membrane protein</topology>
    </subcellularLocation>
</comment>
<keyword evidence="3 6" id="KW-0812">Transmembrane</keyword>
<organism evidence="7 8">
    <name type="scientific">Klebsiella pneumoniae</name>
    <dbReference type="NCBI Taxonomy" id="573"/>
    <lineage>
        <taxon>Bacteria</taxon>
        <taxon>Pseudomonadati</taxon>
        <taxon>Pseudomonadota</taxon>
        <taxon>Gammaproteobacteria</taxon>
        <taxon>Enterobacterales</taxon>
        <taxon>Enterobacteriaceae</taxon>
        <taxon>Klebsiella/Raoultella group</taxon>
        <taxon>Klebsiella</taxon>
        <taxon>Klebsiella pneumoniae complex</taxon>
    </lineage>
</organism>
<gene>
    <name evidence="7" type="ORF">KPZU09_07500</name>
</gene>
<evidence type="ECO:0000256" key="3">
    <source>
        <dbReference type="ARBA" id="ARBA00022692"/>
    </source>
</evidence>
<dbReference type="EMBL" id="BNFF01000001">
    <property type="protein sequence ID" value="GHK51014.1"/>
    <property type="molecule type" value="Genomic_DNA"/>
</dbReference>
<dbReference type="Pfam" id="PF03379">
    <property type="entry name" value="CcmB"/>
    <property type="match status" value="1"/>
</dbReference>